<organism evidence="1 2">
    <name type="scientific">Saccharothrix carnea</name>
    <dbReference type="NCBI Taxonomy" id="1280637"/>
    <lineage>
        <taxon>Bacteria</taxon>
        <taxon>Bacillati</taxon>
        <taxon>Actinomycetota</taxon>
        <taxon>Actinomycetes</taxon>
        <taxon>Pseudonocardiales</taxon>
        <taxon>Pseudonocardiaceae</taxon>
        <taxon>Saccharothrix</taxon>
    </lineage>
</organism>
<dbReference type="Proteomes" id="UP000241118">
    <property type="component" value="Unassembled WGS sequence"/>
</dbReference>
<name>A0A2P8I2X1_SACCR</name>
<dbReference type="EMBL" id="PYAX01000011">
    <property type="protein sequence ID" value="PSL52812.1"/>
    <property type="molecule type" value="Genomic_DNA"/>
</dbReference>
<protein>
    <submittedName>
        <fullName evidence="1">Uncharacterized protein</fullName>
    </submittedName>
</protein>
<evidence type="ECO:0000313" key="2">
    <source>
        <dbReference type="Proteomes" id="UP000241118"/>
    </source>
</evidence>
<comment type="caution">
    <text evidence="1">The sequence shown here is derived from an EMBL/GenBank/DDBJ whole genome shotgun (WGS) entry which is preliminary data.</text>
</comment>
<keyword evidence="2" id="KW-1185">Reference proteome</keyword>
<reference evidence="1 2" key="1">
    <citation type="submission" date="2018-03" db="EMBL/GenBank/DDBJ databases">
        <title>Genomic Encyclopedia of Type Strains, Phase III (KMG-III): the genomes of soil and plant-associated and newly described type strains.</title>
        <authorList>
            <person name="Whitman W."/>
        </authorList>
    </citation>
    <scope>NUCLEOTIDE SEQUENCE [LARGE SCALE GENOMIC DNA]</scope>
    <source>
        <strain evidence="1 2">CGMCC 4.7097</strain>
    </source>
</reference>
<gene>
    <name evidence="1" type="ORF">B0I31_11199</name>
</gene>
<evidence type="ECO:0000313" key="1">
    <source>
        <dbReference type="EMBL" id="PSL52812.1"/>
    </source>
</evidence>
<sequence length="63" mass="6888">MTAIPGDLDVSALVLICDHCGRAHARPDEVAARWRVLWAHAVAAGWHGLDRPVGPHFCFRCAD</sequence>
<dbReference type="OrthoDB" id="5456061at2"/>
<dbReference type="AlphaFoldDB" id="A0A2P8I2X1"/>
<dbReference type="RefSeq" id="WP_106618624.1">
    <property type="nucleotide sequence ID" value="NZ_PYAX01000011.1"/>
</dbReference>
<accession>A0A2P8I2X1</accession>
<proteinExistence type="predicted"/>